<feature type="region of interest" description="Disordered" evidence="1">
    <location>
        <begin position="78"/>
        <end position="97"/>
    </location>
</feature>
<name>A0A2I0JKA7_PUNGR</name>
<feature type="region of interest" description="Disordered" evidence="1">
    <location>
        <begin position="108"/>
        <end position="137"/>
    </location>
</feature>
<feature type="region of interest" description="Disordered" evidence="1">
    <location>
        <begin position="42"/>
        <end position="65"/>
    </location>
</feature>
<keyword evidence="3" id="KW-1185">Reference proteome</keyword>
<gene>
    <name evidence="2" type="ORF">CRG98_022915</name>
</gene>
<evidence type="ECO:0000313" key="2">
    <source>
        <dbReference type="EMBL" id="PKI56699.1"/>
    </source>
</evidence>
<organism evidence="2 3">
    <name type="scientific">Punica granatum</name>
    <name type="common">Pomegranate</name>
    <dbReference type="NCBI Taxonomy" id="22663"/>
    <lineage>
        <taxon>Eukaryota</taxon>
        <taxon>Viridiplantae</taxon>
        <taxon>Streptophyta</taxon>
        <taxon>Embryophyta</taxon>
        <taxon>Tracheophyta</taxon>
        <taxon>Spermatophyta</taxon>
        <taxon>Magnoliopsida</taxon>
        <taxon>eudicotyledons</taxon>
        <taxon>Gunneridae</taxon>
        <taxon>Pentapetalae</taxon>
        <taxon>rosids</taxon>
        <taxon>malvids</taxon>
        <taxon>Myrtales</taxon>
        <taxon>Lythraceae</taxon>
        <taxon>Punica</taxon>
    </lineage>
</organism>
<protein>
    <submittedName>
        <fullName evidence="2">Uncharacterized protein</fullName>
    </submittedName>
</protein>
<evidence type="ECO:0000256" key="1">
    <source>
        <dbReference type="SAM" id="MobiDB-lite"/>
    </source>
</evidence>
<dbReference type="Proteomes" id="UP000233551">
    <property type="component" value="Unassembled WGS sequence"/>
</dbReference>
<proteinExistence type="predicted"/>
<dbReference type="AlphaFoldDB" id="A0A2I0JKA7"/>
<accession>A0A2I0JKA7</accession>
<feature type="compositionally biased region" description="Basic residues" evidence="1">
    <location>
        <begin position="87"/>
        <end position="97"/>
    </location>
</feature>
<sequence length="137" mass="15099">MEDGRELSLVQPIHGTSPLEISDISHHADILQSWMNITNVETTKSGRRRSSWTRKSQGGSRLTREQVSKNLASLSHRGVLPSLGMRGKSRGSGKRVGRLSWTTRVVIAATGRKRGRHDSSDHGIEQGQVPRTPNGQI</sequence>
<evidence type="ECO:0000313" key="3">
    <source>
        <dbReference type="Proteomes" id="UP000233551"/>
    </source>
</evidence>
<reference evidence="2 3" key="1">
    <citation type="submission" date="2017-11" db="EMBL/GenBank/DDBJ databases">
        <title>De-novo sequencing of pomegranate (Punica granatum L.) genome.</title>
        <authorList>
            <person name="Akparov Z."/>
            <person name="Amiraslanov A."/>
            <person name="Hajiyeva S."/>
            <person name="Abbasov M."/>
            <person name="Kaur K."/>
            <person name="Hamwieh A."/>
            <person name="Solovyev V."/>
            <person name="Salamov A."/>
            <person name="Braich B."/>
            <person name="Kosarev P."/>
            <person name="Mahmoud A."/>
            <person name="Hajiyev E."/>
            <person name="Babayeva S."/>
            <person name="Izzatullayeva V."/>
            <person name="Mammadov A."/>
            <person name="Mammadov A."/>
            <person name="Sharifova S."/>
            <person name="Ojaghi J."/>
            <person name="Eynullazada K."/>
            <person name="Bayramov B."/>
            <person name="Abdulazimova A."/>
            <person name="Shahmuradov I."/>
        </authorList>
    </citation>
    <scope>NUCLEOTIDE SEQUENCE [LARGE SCALE GENOMIC DNA]</scope>
    <source>
        <strain evidence="3">cv. AG2017</strain>
        <tissue evidence="2">Leaf</tissue>
    </source>
</reference>
<comment type="caution">
    <text evidence="2">The sequence shown here is derived from an EMBL/GenBank/DDBJ whole genome shotgun (WGS) entry which is preliminary data.</text>
</comment>
<dbReference type="EMBL" id="PGOL01001585">
    <property type="protein sequence ID" value="PKI56699.1"/>
    <property type="molecule type" value="Genomic_DNA"/>
</dbReference>